<reference evidence="1 2" key="1">
    <citation type="journal article" date="2007" name="Nature">
        <title>Evolution of genes and genomes on the Drosophila phylogeny.</title>
        <authorList>
            <consortium name="Drosophila 12 Genomes Consortium"/>
            <person name="Clark A.G."/>
            <person name="Eisen M.B."/>
            <person name="Smith D.R."/>
            <person name="Bergman C.M."/>
            <person name="Oliver B."/>
            <person name="Markow T.A."/>
            <person name="Kaufman T.C."/>
            <person name="Kellis M."/>
            <person name="Gelbart W."/>
            <person name="Iyer V.N."/>
            <person name="Pollard D.A."/>
            <person name="Sackton T.B."/>
            <person name="Larracuente A.M."/>
            <person name="Singh N.D."/>
            <person name="Abad J.P."/>
            <person name="Abt D.N."/>
            <person name="Adryan B."/>
            <person name="Aguade M."/>
            <person name="Akashi H."/>
            <person name="Anderson W.W."/>
            <person name="Aquadro C.F."/>
            <person name="Ardell D.H."/>
            <person name="Arguello R."/>
            <person name="Artieri C.G."/>
            <person name="Barbash D.A."/>
            <person name="Barker D."/>
            <person name="Barsanti P."/>
            <person name="Batterham P."/>
            <person name="Batzoglou S."/>
            <person name="Begun D."/>
            <person name="Bhutkar A."/>
            <person name="Blanco E."/>
            <person name="Bosak S.A."/>
            <person name="Bradley R.K."/>
            <person name="Brand A.D."/>
            <person name="Brent M.R."/>
            <person name="Brooks A.N."/>
            <person name="Brown R.H."/>
            <person name="Butlin R.K."/>
            <person name="Caggese C."/>
            <person name="Calvi B.R."/>
            <person name="Bernardo de Carvalho A."/>
            <person name="Caspi A."/>
            <person name="Castrezana S."/>
            <person name="Celniker S.E."/>
            <person name="Chang J.L."/>
            <person name="Chapple C."/>
            <person name="Chatterji S."/>
            <person name="Chinwalla A."/>
            <person name="Civetta A."/>
            <person name="Clifton S.W."/>
            <person name="Comeron J.M."/>
            <person name="Costello J.C."/>
            <person name="Coyne J.A."/>
            <person name="Daub J."/>
            <person name="David R.G."/>
            <person name="Delcher A.L."/>
            <person name="Delehaunty K."/>
            <person name="Do C.B."/>
            <person name="Ebling H."/>
            <person name="Edwards K."/>
            <person name="Eickbush T."/>
            <person name="Evans J.D."/>
            <person name="Filipski A."/>
            <person name="Findeiss S."/>
            <person name="Freyhult E."/>
            <person name="Fulton L."/>
            <person name="Fulton R."/>
            <person name="Garcia A.C."/>
            <person name="Gardiner A."/>
            <person name="Garfield D.A."/>
            <person name="Garvin B.E."/>
            <person name="Gibson G."/>
            <person name="Gilbert D."/>
            <person name="Gnerre S."/>
            <person name="Godfrey J."/>
            <person name="Good R."/>
            <person name="Gotea V."/>
            <person name="Gravely B."/>
            <person name="Greenberg A.J."/>
            <person name="Griffiths-Jones S."/>
            <person name="Gross S."/>
            <person name="Guigo R."/>
            <person name="Gustafson E.A."/>
            <person name="Haerty W."/>
            <person name="Hahn M.W."/>
            <person name="Halligan D.L."/>
            <person name="Halpern A.L."/>
            <person name="Halter G.M."/>
            <person name="Han M.V."/>
            <person name="Heger A."/>
            <person name="Hillier L."/>
            <person name="Hinrichs A.S."/>
            <person name="Holmes I."/>
            <person name="Hoskins R.A."/>
            <person name="Hubisz M.J."/>
            <person name="Hultmark D."/>
            <person name="Huntley M.A."/>
            <person name="Jaffe D.B."/>
            <person name="Jagadeeshan S."/>
            <person name="Jeck W.R."/>
            <person name="Johnson J."/>
            <person name="Jones C.D."/>
            <person name="Jordan W.C."/>
            <person name="Karpen G.H."/>
            <person name="Kataoka E."/>
            <person name="Keightley P.D."/>
            <person name="Kheradpour P."/>
            <person name="Kirkness E.F."/>
            <person name="Koerich L.B."/>
            <person name="Kristiansen K."/>
            <person name="Kudrna D."/>
            <person name="Kulathinal R.J."/>
            <person name="Kumar S."/>
            <person name="Kwok R."/>
            <person name="Lander E."/>
            <person name="Langley C.H."/>
            <person name="Lapoint R."/>
            <person name="Lazzaro B.P."/>
            <person name="Lee S.J."/>
            <person name="Levesque L."/>
            <person name="Li R."/>
            <person name="Lin C.F."/>
            <person name="Lin M.F."/>
            <person name="Lindblad-Toh K."/>
            <person name="Llopart A."/>
            <person name="Long M."/>
            <person name="Low L."/>
            <person name="Lozovsky E."/>
            <person name="Lu J."/>
            <person name="Luo M."/>
            <person name="Machado C.A."/>
            <person name="Makalowski W."/>
            <person name="Marzo M."/>
            <person name="Matsuda M."/>
            <person name="Matzkin L."/>
            <person name="McAllister B."/>
            <person name="McBride C.S."/>
            <person name="McKernan B."/>
            <person name="McKernan K."/>
            <person name="Mendez-Lago M."/>
            <person name="Minx P."/>
            <person name="Mollenhauer M.U."/>
            <person name="Montooth K."/>
            <person name="Mount S.M."/>
            <person name="Mu X."/>
            <person name="Myers E."/>
            <person name="Negre B."/>
            <person name="Newfeld S."/>
            <person name="Nielsen R."/>
            <person name="Noor M.A."/>
            <person name="O'Grady P."/>
            <person name="Pachter L."/>
            <person name="Papaceit M."/>
            <person name="Parisi M.J."/>
            <person name="Parisi M."/>
            <person name="Parts L."/>
            <person name="Pedersen J.S."/>
            <person name="Pesole G."/>
            <person name="Phillippy A.M."/>
            <person name="Ponting C.P."/>
            <person name="Pop M."/>
            <person name="Porcelli D."/>
            <person name="Powell J.R."/>
            <person name="Prohaska S."/>
            <person name="Pruitt K."/>
            <person name="Puig M."/>
            <person name="Quesneville H."/>
            <person name="Ram K.R."/>
            <person name="Rand D."/>
            <person name="Rasmussen M.D."/>
            <person name="Reed L.K."/>
            <person name="Reenan R."/>
            <person name="Reily A."/>
            <person name="Remington K.A."/>
            <person name="Rieger T.T."/>
            <person name="Ritchie M.G."/>
            <person name="Robin C."/>
            <person name="Rogers Y.H."/>
            <person name="Rohde C."/>
            <person name="Rozas J."/>
            <person name="Rubenfield M.J."/>
            <person name="Ruiz A."/>
            <person name="Russo S."/>
            <person name="Salzberg S.L."/>
            <person name="Sanchez-Gracia A."/>
            <person name="Saranga D.J."/>
            <person name="Sato H."/>
            <person name="Schaeffer S.W."/>
            <person name="Schatz M.C."/>
            <person name="Schlenke T."/>
            <person name="Schwartz R."/>
            <person name="Segarra C."/>
            <person name="Singh R.S."/>
            <person name="Sirot L."/>
            <person name="Sirota M."/>
            <person name="Sisneros N.B."/>
            <person name="Smith C.D."/>
            <person name="Smith T.F."/>
            <person name="Spieth J."/>
            <person name="Stage D.E."/>
            <person name="Stark A."/>
            <person name="Stephan W."/>
            <person name="Strausberg R.L."/>
            <person name="Strempel S."/>
            <person name="Sturgill D."/>
            <person name="Sutton G."/>
            <person name="Sutton G.G."/>
            <person name="Tao W."/>
            <person name="Teichmann S."/>
            <person name="Tobari Y.N."/>
            <person name="Tomimura Y."/>
            <person name="Tsolas J.M."/>
            <person name="Valente V.L."/>
            <person name="Venter E."/>
            <person name="Venter J.C."/>
            <person name="Vicario S."/>
            <person name="Vieira F.G."/>
            <person name="Vilella A.J."/>
            <person name="Villasante A."/>
            <person name="Walenz B."/>
            <person name="Wang J."/>
            <person name="Wasserman M."/>
            <person name="Watts T."/>
            <person name="Wilson D."/>
            <person name="Wilson R.K."/>
            <person name="Wing R.A."/>
            <person name="Wolfner M.F."/>
            <person name="Wong A."/>
            <person name="Wong G.K."/>
            <person name="Wu C.I."/>
            <person name="Wu G."/>
            <person name="Yamamoto D."/>
            <person name="Yang H.P."/>
            <person name="Yang S.P."/>
            <person name="Yorke J.A."/>
            <person name="Yoshida K."/>
            <person name="Zdobnov E."/>
            <person name="Zhang P."/>
            <person name="Zhang Y."/>
            <person name="Zimin A.V."/>
            <person name="Baldwin J."/>
            <person name="Abdouelleil A."/>
            <person name="Abdulkadir J."/>
            <person name="Abebe A."/>
            <person name="Abera B."/>
            <person name="Abreu J."/>
            <person name="Acer S.C."/>
            <person name="Aftuck L."/>
            <person name="Alexander A."/>
            <person name="An P."/>
            <person name="Anderson E."/>
            <person name="Anderson S."/>
            <person name="Arachi H."/>
            <person name="Azer M."/>
            <person name="Bachantsang P."/>
            <person name="Barry A."/>
            <person name="Bayul T."/>
            <person name="Berlin A."/>
            <person name="Bessette D."/>
            <person name="Bloom T."/>
            <person name="Blye J."/>
            <person name="Boguslavskiy L."/>
            <person name="Bonnet C."/>
            <person name="Boukhgalter B."/>
            <person name="Bourzgui I."/>
            <person name="Brown A."/>
            <person name="Cahill P."/>
            <person name="Channer S."/>
            <person name="Cheshatsang Y."/>
            <person name="Chuda L."/>
            <person name="Citroen M."/>
            <person name="Collymore A."/>
            <person name="Cooke P."/>
            <person name="Costello M."/>
            <person name="D'Aco K."/>
            <person name="Daza R."/>
            <person name="De Haan G."/>
            <person name="DeGray S."/>
            <person name="DeMaso C."/>
            <person name="Dhargay N."/>
            <person name="Dooley K."/>
            <person name="Dooley E."/>
            <person name="Doricent M."/>
            <person name="Dorje P."/>
            <person name="Dorjee K."/>
            <person name="Dupes A."/>
            <person name="Elong R."/>
            <person name="Falk J."/>
            <person name="Farina A."/>
            <person name="Faro S."/>
            <person name="Ferguson D."/>
            <person name="Fisher S."/>
            <person name="Foley C.D."/>
            <person name="Franke A."/>
            <person name="Friedrich D."/>
            <person name="Gadbois L."/>
            <person name="Gearin G."/>
            <person name="Gearin C.R."/>
            <person name="Giannoukos G."/>
            <person name="Goode T."/>
            <person name="Graham J."/>
            <person name="Grandbois E."/>
            <person name="Grewal S."/>
            <person name="Gyaltsen K."/>
            <person name="Hafez N."/>
            <person name="Hagos B."/>
            <person name="Hall J."/>
            <person name="Henson C."/>
            <person name="Hollinger A."/>
            <person name="Honan T."/>
            <person name="Huard M.D."/>
            <person name="Hughes L."/>
            <person name="Hurhula B."/>
            <person name="Husby M.E."/>
            <person name="Kamat A."/>
            <person name="Kanga B."/>
            <person name="Kashin S."/>
            <person name="Khazanovich D."/>
            <person name="Kisner P."/>
            <person name="Lance K."/>
            <person name="Lara M."/>
            <person name="Lee W."/>
            <person name="Lennon N."/>
            <person name="Letendre F."/>
            <person name="LeVine R."/>
            <person name="Lipovsky A."/>
            <person name="Liu X."/>
            <person name="Liu J."/>
            <person name="Liu S."/>
            <person name="Lokyitsang T."/>
            <person name="Lokyitsang Y."/>
            <person name="Lubonja R."/>
            <person name="Lui A."/>
            <person name="MacDonald P."/>
            <person name="Magnisalis V."/>
            <person name="Maru K."/>
            <person name="Matthews C."/>
            <person name="McCusker W."/>
            <person name="McDonough S."/>
            <person name="Mehta T."/>
            <person name="Meldrim J."/>
            <person name="Meneus L."/>
            <person name="Mihai O."/>
            <person name="Mihalev A."/>
            <person name="Mihova T."/>
            <person name="Mittelman R."/>
            <person name="Mlenga V."/>
            <person name="Montmayeur A."/>
            <person name="Mulrain L."/>
            <person name="Navidi A."/>
            <person name="Naylor J."/>
            <person name="Negash T."/>
            <person name="Nguyen T."/>
            <person name="Nguyen N."/>
            <person name="Nicol R."/>
            <person name="Norbu C."/>
            <person name="Norbu N."/>
            <person name="Novod N."/>
            <person name="O'Neill B."/>
            <person name="Osman S."/>
            <person name="Markiewicz E."/>
            <person name="Oyono O.L."/>
            <person name="Patti C."/>
            <person name="Phunkhang P."/>
            <person name="Pierre F."/>
            <person name="Priest M."/>
            <person name="Raghuraman S."/>
            <person name="Rege F."/>
            <person name="Reyes R."/>
            <person name="Rise C."/>
            <person name="Rogov P."/>
            <person name="Ross K."/>
            <person name="Ryan E."/>
            <person name="Settipalli S."/>
            <person name="Shea T."/>
            <person name="Sherpa N."/>
            <person name="Shi L."/>
            <person name="Shih D."/>
            <person name="Sparrow T."/>
            <person name="Spaulding J."/>
            <person name="Stalker J."/>
            <person name="Stange-Thomann N."/>
            <person name="Stavropoulos S."/>
            <person name="Stone C."/>
            <person name="Strader C."/>
            <person name="Tesfaye S."/>
            <person name="Thomson T."/>
            <person name="Thoulutsang Y."/>
            <person name="Thoulutsang D."/>
            <person name="Topham K."/>
            <person name="Topping I."/>
            <person name="Tsamla T."/>
            <person name="Vassiliev H."/>
            <person name="Vo A."/>
            <person name="Wangchuk T."/>
            <person name="Wangdi T."/>
            <person name="Weiand M."/>
            <person name="Wilkinson J."/>
            <person name="Wilson A."/>
            <person name="Yadav S."/>
            <person name="Young G."/>
            <person name="Yu Q."/>
            <person name="Zembek L."/>
            <person name="Zhong D."/>
            <person name="Zimmer A."/>
            <person name="Zwirko Z."/>
            <person name="Jaffe D.B."/>
            <person name="Alvarez P."/>
            <person name="Brockman W."/>
            <person name="Butler J."/>
            <person name="Chin C."/>
            <person name="Gnerre S."/>
            <person name="Grabherr M."/>
            <person name="Kleber M."/>
            <person name="Mauceli E."/>
            <person name="MacCallum I."/>
        </authorList>
    </citation>
    <scope>NUCLEOTIDE SEQUENCE [LARGE SCALE GENOMIC DNA]</scope>
    <source>
        <strain evidence="1 2">TSC#14021-0224.01</strain>
    </source>
</reference>
<dbReference type="AlphaFoldDB" id="A0A0Q5VYP5"/>
<protein>
    <submittedName>
        <fullName evidence="1">Uncharacterized protein</fullName>
    </submittedName>
</protein>
<evidence type="ECO:0000313" key="1">
    <source>
        <dbReference type="EMBL" id="KQS62606.1"/>
    </source>
</evidence>
<keyword evidence="2" id="KW-1185">Reference proteome</keyword>
<reference evidence="1 2" key="2">
    <citation type="journal article" date="2008" name="Bioinformatics">
        <title>Assembly reconciliation.</title>
        <authorList>
            <person name="Zimin A.V."/>
            <person name="Smith D.R."/>
            <person name="Sutton G."/>
            <person name="Yorke J.A."/>
        </authorList>
    </citation>
    <scope>NUCLEOTIDE SEQUENCE [LARGE SCALE GENOMIC DNA]</scope>
    <source>
        <strain evidence="1 2">TSC#14021-0224.01</strain>
    </source>
</reference>
<gene>
    <name evidence="1" type="primary">Dere\GG26411</name>
    <name evidence="1" type="synonym">GG26411</name>
    <name evidence="1" type="ORF">Dere_GG26411</name>
</gene>
<evidence type="ECO:0000313" key="2">
    <source>
        <dbReference type="Proteomes" id="UP000008711"/>
    </source>
</evidence>
<organism evidence="1 2">
    <name type="scientific">Drosophila erecta</name>
    <name type="common">Fruit fly</name>
    <dbReference type="NCBI Taxonomy" id="7220"/>
    <lineage>
        <taxon>Eukaryota</taxon>
        <taxon>Metazoa</taxon>
        <taxon>Ecdysozoa</taxon>
        <taxon>Arthropoda</taxon>
        <taxon>Hexapoda</taxon>
        <taxon>Insecta</taxon>
        <taxon>Pterygota</taxon>
        <taxon>Neoptera</taxon>
        <taxon>Endopterygota</taxon>
        <taxon>Diptera</taxon>
        <taxon>Brachycera</taxon>
        <taxon>Muscomorpha</taxon>
        <taxon>Ephydroidea</taxon>
        <taxon>Drosophilidae</taxon>
        <taxon>Drosophila</taxon>
        <taxon>Sophophora</taxon>
    </lineage>
</organism>
<name>A0A0Q5VYP5_DROER</name>
<dbReference type="Proteomes" id="UP000008711">
    <property type="component" value="Unassembled WGS sequence"/>
</dbReference>
<dbReference type="EMBL" id="CH954179">
    <property type="protein sequence ID" value="KQS62606.1"/>
    <property type="molecule type" value="Genomic_DNA"/>
</dbReference>
<sequence length="125" mass="14003">MILITGCTHELTSASPKPQSVEHIRKLFSLVFEFYLKRMAGRLIHRDIVNYANVSFTELRLAVISRKAADSCRSNKHFQFPSDARCAPLWAENSRGGVRRWKGVSSKLGSGAASIPSRNKVMWPG</sequence>
<proteinExistence type="predicted"/>
<accession>A0A0Q5VYP5</accession>